<dbReference type="Gene3D" id="3.40.50.720">
    <property type="entry name" value="NAD(P)-binding Rossmann-like Domain"/>
    <property type="match status" value="1"/>
</dbReference>
<evidence type="ECO:0000256" key="16">
    <source>
        <dbReference type="HAMAP-Rule" id="MF_02121"/>
    </source>
</evidence>
<keyword evidence="11 16" id="KW-0220">Diaminopimelate biosynthesis</keyword>
<dbReference type="InterPro" id="IPR012280">
    <property type="entry name" value="Semialdhyde_DH_dimer_dom"/>
</dbReference>
<keyword evidence="13 16" id="KW-0457">Lysine biosynthesis</keyword>
<dbReference type="GO" id="GO:0046983">
    <property type="term" value="F:protein dimerization activity"/>
    <property type="evidence" value="ECO:0007669"/>
    <property type="project" value="InterPro"/>
</dbReference>
<feature type="binding site" evidence="16">
    <location>
        <position position="314"/>
    </location>
    <ligand>
        <name>NADP(+)</name>
        <dbReference type="ChEBI" id="CHEBI:58349"/>
    </ligand>
</feature>
<comment type="caution">
    <text evidence="16">Lacks conserved residue(s) required for the propagation of feature annotation.</text>
</comment>
<comment type="caution">
    <text evidence="19">The sequence shown here is derived from an EMBL/GenBank/DDBJ whole genome shotgun (WGS) entry which is preliminary data.</text>
</comment>
<dbReference type="GO" id="GO:0050661">
    <property type="term" value="F:NADP binding"/>
    <property type="evidence" value="ECO:0007669"/>
    <property type="project" value="UniProtKB-UniRule"/>
</dbReference>
<dbReference type="InterPro" id="IPR000319">
    <property type="entry name" value="Asp-semialdehyde_DH_CS"/>
</dbReference>
<dbReference type="GO" id="GO:0009088">
    <property type="term" value="P:threonine biosynthetic process"/>
    <property type="evidence" value="ECO:0007669"/>
    <property type="project" value="UniProtKB-UniRule"/>
</dbReference>
<dbReference type="PANTHER" id="PTHR46278">
    <property type="entry name" value="DEHYDROGENASE, PUTATIVE-RELATED"/>
    <property type="match status" value="1"/>
</dbReference>
<feature type="binding site" evidence="16">
    <location>
        <position position="234"/>
    </location>
    <ligand>
        <name>substrate</name>
    </ligand>
</feature>
<evidence type="ECO:0000256" key="10">
    <source>
        <dbReference type="ARBA" id="ARBA00022857"/>
    </source>
</evidence>
<dbReference type="RefSeq" id="WP_012548174.1">
    <property type="nucleotide sequence ID" value="NZ_VTFL01000006.1"/>
</dbReference>
<comment type="function">
    <text evidence="1 16">Catalyzes the NADPH-dependent formation of L-aspartate-semialdehyde (L-ASA) by the reductive dephosphorylation of L-aspartyl-4-phosphate.</text>
</comment>
<dbReference type="GO" id="GO:0009089">
    <property type="term" value="P:lysine biosynthetic process via diaminopimelate"/>
    <property type="evidence" value="ECO:0007669"/>
    <property type="project" value="UniProtKB-UniRule"/>
</dbReference>
<organism evidence="19">
    <name type="scientific">Dictyoglomus thermophilum</name>
    <dbReference type="NCBI Taxonomy" id="14"/>
    <lineage>
        <taxon>Bacteria</taxon>
        <taxon>Pseudomonadati</taxon>
        <taxon>Dictyoglomota</taxon>
        <taxon>Dictyoglomia</taxon>
        <taxon>Dictyoglomales</taxon>
        <taxon>Dictyoglomaceae</taxon>
        <taxon>Dictyoglomus</taxon>
    </lineage>
</organism>
<dbReference type="CDD" id="cd18131">
    <property type="entry name" value="ASADH_C_bac_euk_like"/>
    <property type="match status" value="1"/>
</dbReference>
<evidence type="ECO:0000256" key="1">
    <source>
        <dbReference type="ARBA" id="ARBA00002492"/>
    </source>
</evidence>
<evidence type="ECO:0000256" key="17">
    <source>
        <dbReference type="PIRSR" id="PIRSR000148-1"/>
    </source>
</evidence>
<evidence type="ECO:0000256" key="15">
    <source>
        <dbReference type="ARBA" id="ARBA00047891"/>
    </source>
</evidence>
<evidence type="ECO:0000256" key="5">
    <source>
        <dbReference type="ARBA" id="ARBA00010584"/>
    </source>
</evidence>
<comment type="catalytic activity">
    <reaction evidence="15 16">
        <text>L-aspartate 4-semialdehyde + phosphate + NADP(+) = 4-phospho-L-aspartate + NADPH + H(+)</text>
        <dbReference type="Rhea" id="RHEA:24284"/>
        <dbReference type="ChEBI" id="CHEBI:15378"/>
        <dbReference type="ChEBI" id="CHEBI:43474"/>
        <dbReference type="ChEBI" id="CHEBI:57535"/>
        <dbReference type="ChEBI" id="CHEBI:57783"/>
        <dbReference type="ChEBI" id="CHEBI:58349"/>
        <dbReference type="ChEBI" id="CHEBI:537519"/>
        <dbReference type="EC" id="1.2.1.11"/>
    </reaction>
</comment>
<dbReference type="HAMAP" id="MF_02121">
    <property type="entry name" value="ASADH"/>
    <property type="match status" value="1"/>
</dbReference>
<evidence type="ECO:0000256" key="3">
    <source>
        <dbReference type="ARBA" id="ARBA00005076"/>
    </source>
</evidence>
<dbReference type="PROSITE" id="PS01103">
    <property type="entry name" value="ASD"/>
    <property type="match status" value="1"/>
</dbReference>
<dbReference type="UniPathway" id="UPA00050">
    <property type="reaction ID" value="UER00463"/>
</dbReference>
<dbReference type="CDD" id="cd02316">
    <property type="entry name" value="VcASADH2_like_N"/>
    <property type="match status" value="1"/>
</dbReference>
<comment type="similarity">
    <text evidence="5 16">Belongs to the aspartate-semialdehyde dehydrogenase family.</text>
</comment>
<feature type="binding site" evidence="16">
    <location>
        <position position="155"/>
    </location>
    <ligand>
        <name>substrate</name>
    </ligand>
</feature>
<dbReference type="PANTHER" id="PTHR46278:SF2">
    <property type="entry name" value="ASPARTATE-SEMIALDEHYDE DEHYDROGENASE"/>
    <property type="match status" value="1"/>
</dbReference>
<dbReference type="GO" id="GO:0071266">
    <property type="term" value="P:'de novo' L-methionine biosynthetic process"/>
    <property type="evidence" value="ECO:0007669"/>
    <property type="project" value="UniProtKB-UniRule"/>
</dbReference>
<evidence type="ECO:0000256" key="8">
    <source>
        <dbReference type="ARBA" id="ARBA00022605"/>
    </source>
</evidence>
<dbReference type="Pfam" id="PF01118">
    <property type="entry name" value="Semialdhyde_dh"/>
    <property type="match status" value="1"/>
</dbReference>
<evidence type="ECO:0000256" key="2">
    <source>
        <dbReference type="ARBA" id="ARBA00005021"/>
    </source>
</evidence>
<reference evidence="19" key="1">
    <citation type="journal article" date="2020" name="mSystems">
        <title>Genome- and Community-Level Interaction Insights into Carbon Utilization and Element Cycling Functions of Hydrothermarchaeota in Hydrothermal Sediment.</title>
        <authorList>
            <person name="Zhou Z."/>
            <person name="Liu Y."/>
            <person name="Xu W."/>
            <person name="Pan J."/>
            <person name="Luo Z.H."/>
            <person name="Li M."/>
        </authorList>
    </citation>
    <scope>NUCLEOTIDE SEQUENCE [LARGE SCALE GENOMIC DNA]</scope>
    <source>
        <strain evidence="19">SpSt-70</strain>
    </source>
</reference>
<comment type="pathway">
    <text evidence="2 16">Amino-acid biosynthesis; L-methionine biosynthesis via de novo pathway; L-homoserine from L-aspartate: step 2/3.</text>
</comment>
<dbReference type="GO" id="GO:0019877">
    <property type="term" value="P:diaminopimelate biosynthetic process"/>
    <property type="evidence" value="ECO:0007669"/>
    <property type="project" value="UniProtKB-UniRule"/>
</dbReference>
<feature type="active site" description="Acyl-thioester intermediate" evidence="16 17">
    <location>
        <position position="128"/>
    </location>
</feature>
<evidence type="ECO:0000256" key="9">
    <source>
        <dbReference type="ARBA" id="ARBA00022697"/>
    </source>
</evidence>
<gene>
    <name evidence="16" type="primary">asd</name>
    <name evidence="19" type="ORF">ENU78_05870</name>
</gene>
<feature type="domain" description="Semialdehyde dehydrogenase NAD-binding" evidence="18">
    <location>
        <begin position="4"/>
        <end position="119"/>
    </location>
</feature>
<feature type="binding site" evidence="16">
    <location>
        <position position="99"/>
    </location>
    <ligand>
        <name>phosphate</name>
        <dbReference type="ChEBI" id="CHEBI:43474"/>
    </ligand>
</feature>
<dbReference type="UniPathway" id="UPA00051">
    <property type="reaction ID" value="UER00464"/>
</dbReference>
<feature type="binding site" evidence="16">
    <location>
        <begin position="39"/>
        <end position="40"/>
    </location>
    <ligand>
        <name>NADP(+)</name>
        <dbReference type="ChEBI" id="CHEBI:58349"/>
    </ligand>
</feature>
<dbReference type="GO" id="GO:0009097">
    <property type="term" value="P:isoleucine biosynthetic process"/>
    <property type="evidence" value="ECO:0007669"/>
    <property type="project" value="UniProtKB-UniRule"/>
</dbReference>
<comment type="pathway">
    <text evidence="4 16">Amino-acid biosynthesis; L-threonine biosynthesis; L-threonine from L-aspartate: step 2/5.</text>
</comment>
<dbReference type="PIRSF" id="PIRSF000148">
    <property type="entry name" value="ASA_dh"/>
    <property type="match status" value="1"/>
</dbReference>
<protein>
    <recommendedName>
        <fullName evidence="7 16">Aspartate-semialdehyde dehydrogenase</fullName>
        <shortName evidence="16">ASA dehydrogenase</shortName>
        <shortName evidence="16">ASADH</shortName>
        <ecNumber evidence="7 16">1.2.1.11</ecNumber>
    </recommendedName>
    <alternativeName>
        <fullName evidence="16">Aspartate-beta-semialdehyde dehydrogenase</fullName>
    </alternativeName>
</protein>
<proteinExistence type="inferred from homology"/>
<dbReference type="GO" id="GO:0051287">
    <property type="term" value="F:NAD binding"/>
    <property type="evidence" value="ECO:0007669"/>
    <property type="project" value="InterPro"/>
</dbReference>
<evidence type="ECO:0000313" key="19">
    <source>
        <dbReference type="EMBL" id="HGK23952.1"/>
    </source>
</evidence>
<comment type="subunit">
    <text evidence="6 16">Homodimer.</text>
</comment>
<dbReference type="SMART" id="SM00859">
    <property type="entry name" value="Semialdhyde_dh"/>
    <property type="match status" value="1"/>
</dbReference>
<comment type="pathway">
    <text evidence="3 16">Amino-acid biosynthesis; L-lysine biosynthesis via DAP pathway; (S)-tetrahydrodipicolinate from L-aspartate: step 2/4.</text>
</comment>
<dbReference type="InterPro" id="IPR005986">
    <property type="entry name" value="Asp_semialdehyde_DH_beta"/>
</dbReference>
<dbReference type="GO" id="GO:0004073">
    <property type="term" value="F:aspartate-semialdehyde dehydrogenase activity"/>
    <property type="evidence" value="ECO:0007669"/>
    <property type="project" value="UniProtKB-UniRule"/>
</dbReference>
<evidence type="ECO:0000256" key="14">
    <source>
        <dbReference type="ARBA" id="ARBA00023167"/>
    </source>
</evidence>
<sequence length="334" mass="37592">MGYKIAVVGATGLVGQEMLKILYERKIPVSEIYAFASAKSEGTYVEFGDEKIKVEKATVDGISKADFALFSIGEEISLELAPEIAKRGTIIIDNSNAFRMNPDVPLVIPEINPEDLKNHKNIIANPNCSTIQMLVALNPLHKKWRLKKIFVATYQSVSGKGKDAIDELLTATSSFLKKEDYSPKVFPYPIAFNLIPHIDSFEDENYTREEMKMVRETHKILHDPTIKVSPTCVRVPVLRGHSEVINAEFEEEFTLKEVFEVLSNAPGVKVLDDPSNRVYPMPLFCDGKDEVFVGRIRKDLFEPKALNMWVVSDNIRKGAALNAVQILEYMINNK</sequence>
<name>A0A7V3ZJ47_DICTH</name>
<dbReference type="EC" id="1.2.1.11" evidence="7 16"/>
<dbReference type="InterPro" id="IPR036291">
    <property type="entry name" value="NAD(P)-bd_dom_sf"/>
</dbReference>
<dbReference type="AlphaFoldDB" id="A0A7V3ZJ47"/>
<dbReference type="SUPFAM" id="SSF51735">
    <property type="entry name" value="NAD(P)-binding Rossmann-fold domains"/>
    <property type="match status" value="1"/>
</dbReference>
<dbReference type="EMBL" id="DTDV01000015">
    <property type="protein sequence ID" value="HGK23952.1"/>
    <property type="molecule type" value="Genomic_DNA"/>
</dbReference>
<dbReference type="SUPFAM" id="SSF55347">
    <property type="entry name" value="Glyceraldehyde-3-phosphate dehydrogenase-like, C-terminal domain"/>
    <property type="match status" value="1"/>
</dbReference>
<dbReference type="InterPro" id="IPR000534">
    <property type="entry name" value="Semialdehyde_DH_NAD-bd"/>
</dbReference>
<keyword evidence="12 16" id="KW-0560">Oxidoreductase</keyword>
<dbReference type="Gene3D" id="3.30.360.10">
    <property type="entry name" value="Dihydrodipicolinate Reductase, domain 2"/>
    <property type="match status" value="1"/>
</dbReference>
<dbReference type="NCBIfam" id="TIGR01296">
    <property type="entry name" value="asd_B"/>
    <property type="match status" value="1"/>
</dbReference>
<evidence type="ECO:0000256" key="6">
    <source>
        <dbReference type="ARBA" id="ARBA00011738"/>
    </source>
</evidence>
<feature type="binding site" evidence="16">
    <location>
        <begin position="11"/>
        <end position="14"/>
    </location>
    <ligand>
        <name>NADP(+)</name>
        <dbReference type="ChEBI" id="CHEBI:58349"/>
    </ligand>
</feature>
<keyword evidence="10 16" id="KW-0521">NADP</keyword>
<accession>A0A7V3ZJ47</accession>
<keyword evidence="8 16" id="KW-0028">Amino-acid biosynthesis</keyword>
<dbReference type="InterPro" id="IPR012080">
    <property type="entry name" value="Asp_semialdehyde_DH"/>
</dbReference>
<evidence type="ECO:0000256" key="4">
    <source>
        <dbReference type="ARBA" id="ARBA00005097"/>
    </source>
</evidence>
<dbReference type="OMA" id="FVCGDNL"/>
<dbReference type="Pfam" id="PF02774">
    <property type="entry name" value="Semialdhyde_dhC"/>
    <property type="match status" value="1"/>
</dbReference>
<evidence type="ECO:0000256" key="7">
    <source>
        <dbReference type="ARBA" id="ARBA00013120"/>
    </source>
</evidence>
<evidence type="ECO:0000256" key="11">
    <source>
        <dbReference type="ARBA" id="ARBA00022915"/>
    </source>
</evidence>
<keyword evidence="9 16" id="KW-0791">Threonine biosynthesis</keyword>
<feature type="active site" description="Proton acceptor" evidence="16 17">
    <location>
        <position position="241"/>
    </location>
</feature>
<evidence type="ECO:0000259" key="18">
    <source>
        <dbReference type="SMART" id="SM00859"/>
    </source>
</evidence>
<evidence type="ECO:0000256" key="12">
    <source>
        <dbReference type="ARBA" id="ARBA00023002"/>
    </source>
</evidence>
<feature type="binding site" evidence="16">
    <location>
        <begin position="158"/>
        <end position="159"/>
    </location>
    <ligand>
        <name>NADP(+)</name>
        <dbReference type="ChEBI" id="CHEBI:58349"/>
    </ligand>
</feature>
<dbReference type="UniPathway" id="UPA00034">
    <property type="reaction ID" value="UER00016"/>
</dbReference>
<dbReference type="NCBIfam" id="NF011456">
    <property type="entry name" value="PRK14874.1"/>
    <property type="match status" value="1"/>
</dbReference>
<evidence type="ECO:0000256" key="13">
    <source>
        <dbReference type="ARBA" id="ARBA00023154"/>
    </source>
</evidence>
<keyword evidence="14 16" id="KW-0486">Methionine biosynthesis</keyword>